<evidence type="ECO:0000313" key="1">
    <source>
        <dbReference type="EMBL" id="KAF2256861.1"/>
    </source>
</evidence>
<dbReference type="PANTHER" id="PTHR35567:SF11">
    <property type="entry name" value="MALATE DEHYDROGENASE (AFU_ORTHOLOGUE AFUA_2G13800)"/>
    <property type="match status" value="1"/>
</dbReference>
<dbReference type="InterPro" id="IPR021851">
    <property type="entry name" value="DUF3455"/>
</dbReference>
<keyword evidence="2" id="KW-1185">Reference proteome</keyword>
<evidence type="ECO:0008006" key="3">
    <source>
        <dbReference type="Google" id="ProtNLM"/>
    </source>
</evidence>
<name>A0A6A6J394_9PLEO</name>
<gene>
    <name evidence="1" type="ORF">BU26DRAFT_387491</name>
</gene>
<dbReference type="RefSeq" id="XP_033691865.1">
    <property type="nucleotide sequence ID" value="XM_033822664.1"/>
</dbReference>
<dbReference type="Proteomes" id="UP000800094">
    <property type="component" value="Unassembled WGS sequence"/>
</dbReference>
<dbReference type="EMBL" id="ML987189">
    <property type="protein sequence ID" value="KAF2256861.1"/>
    <property type="molecule type" value="Genomic_DNA"/>
</dbReference>
<protein>
    <recommendedName>
        <fullName evidence="3">Malate dehydrogenase</fullName>
    </recommendedName>
</protein>
<organism evidence="1 2">
    <name type="scientific">Trematosphaeria pertusa</name>
    <dbReference type="NCBI Taxonomy" id="390896"/>
    <lineage>
        <taxon>Eukaryota</taxon>
        <taxon>Fungi</taxon>
        <taxon>Dikarya</taxon>
        <taxon>Ascomycota</taxon>
        <taxon>Pezizomycotina</taxon>
        <taxon>Dothideomycetes</taxon>
        <taxon>Pleosporomycetidae</taxon>
        <taxon>Pleosporales</taxon>
        <taxon>Massarineae</taxon>
        <taxon>Trematosphaeriaceae</taxon>
        <taxon>Trematosphaeria</taxon>
    </lineage>
</organism>
<reference evidence="1" key="1">
    <citation type="journal article" date="2020" name="Stud. Mycol.">
        <title>101 Dothideomycetes genomes: a test case for predicting lifestyles and emergence of pathogens.</title>
        <authorList>
            <person name="Haridas S."/>
            <person name="Albert R."/>
            <person name="Binder M."/>
            <person name="Bloem J."/>
            <person name="Labutti K."/>
            <person name="Salamov A."/>
            <person name="Andreopoulos B."/>
            <person name="Baker S."/>
            <person name="Barry K."/>
            <person name="Bills G."/>
            <person name="Bluhm B."/>
            <person name="Cannon C."/>
            <person name="Castanera R."/>
            <person name="Culley D."/>
            <person name="Daum C."/>
            <person name="Ezra D."/>
            <person name="Gonzalez J."/>
            <person name="Henrissat B."/>
            <person name="Kuo A."/>
            <person name="Liang C."/>
            <person name="Lipzen A."/>
            <person name="Lutzoni F."/>
            <person name="Magnuson J."/>
            <person name="Mondo S."/>
            <person name="Nolan M."/>
            <person name="Ohm R."/>
            <person name="Pangilinan J."/>
            <person name="Park H.-J."/>
            <person name="Ramirez L."/>
            <person name="Alfaro M."/>
            <person name="Sun H."/>
            <person name="Tritt A."/>
            <person name="Yoshinaga Y."/>
            <person name="Zwiers L.-H."/>
            <person name="Turgeon B."/>
            <person name="Goodwin S."/>
            <person name="Spatafora J."/>
            <person name="Crous P."/>
            <person name="Grigoriev I."/>
        </authorList>
    </citation>
    <scope>NUCLEOTIDE SEQUENCE</scope>
    <source>
        <strain evidence="1">CBS 122368</strain>
    </source>
</reference>
<evidence type="ECO:0000313" key="2">
    <source>
        <dbReference type="Proteomes" id="UP000800094"/>
    </source>
</evidence>
<proteinExistence type="predicted"/>
<dbReference type="OrthoDB" id="1859733at2759"/>
<dbReference type="GeneID" id="54575994"/>
<dbReference type="Pfam" id="PF11937">
    <property type="entry name" value="DUF3455"/>
    <property type="match status" value="1"/>
</dbReference>
<dbReference type="AlphaFoldDB" id="A0A6A6J394"/>
<feature type="non-terminal residue" evidence="1">
    <location>
        <position position="164"/>
    </location>
</feature>
<sequence>SCNLADLQQPTNTMTPPSADLELALIALGQGTQNYTCANATSAPAAIGALANLFNASCAVANNALGSVQEDAAIGMHFFVDSTTPDFDIIGLGNTQMKKVESMAAPQATDVPWLRLEAQQQGTTSAVKQVYRLNTVGGVAPTSCDGQTAGSVVTVEYQAQYWIY</sequence>
<feature type="non-terminal residue" evidence="1">
    <location>
        <position position="1"/>
    </location>
</feature>
<accession>A0A6A6J394</accession>
<dbReference type="PANTHER" id="PTHR35567">
    <property type="entry name" value="MALATE DEHYDROGENASE (AFU_ORTHOLOGUE AFUA_2G13800)"/>
    <property type="match status" value="1"/>
</dbReference>